<feature type="compositionally biased region" description="Acidic residues" evidence="1">
    <location>
        <begin position="256"/>
        <end position="270"/>
    </location>
</feature>
<evidence type="ECO:0000313" key="3">
    <source>
        <dbReference type="Proteomes" id="UP000277212"/>
    </source>
</evidence>
<comment type="caution">
    <text evidence="2">The sequence shown here is derived from an EMBL/GenBank/DDBJ whole genome shotgun (WGS) entry which is preliminary data.</text>
</comment>
<reference evidence="2 3" key="1">
    <citation type="submission" date="2017-06" db="EMBL/GenBank/DDBJ databases">
        <title>Comparative genomic analysis of Ambrosia Fusariam Clade fungi.</title>
        <authorList>
            <person name="Stajich J.E."/>
            <person name="Carrillo J."/>
            <person name="Kijimoto T."/>
            <person name="Eskalen A."/>
            <person name="O'Donnell K."/>
            <person name="Kasson M."/>
        </authorList>
    </citation>
    <scope>NUCLEOTIDE SEQUENCE [LARGE SCALE GENOMIC DNA]</scope>
    <source>
        <strain evidence="2">UCR3666</strain>
    </source>
</reference>
<dbReference type="OrthoDB" id="5366210at2759"/>
<dbReference type="AlphaFoldDB" id="A0A3M2S119"/>
<dbReference type="Proteomes" id="UP000277212">
    <property type="component" value="Unassembled WGS sequence"/>
</dbReference>
<proteinExistence type="predicted"/>
<dbReference type="EMBL" id="NKUJ01000185">
    <property type="protein sequence ID" value="RMJ10925.1"/>
    <property type="molecule type" value="Genomic_DNA"/>
</dbReference>
<protein>
    <submittedName>
        <fullName evidence="2">Uncharacterized protein</fullName>
    </submittedName>
</protein>
<sequence length="288" mass="31216">MTRTWVVFDNDIDASAGLKLLGRVVSDVRNPSNNFCPPISSSEPDMLSGDTRVDVKHEPDLALTLKTVRSQTAAAMLAQLFDLGVSSDQGQSFELKSAHAKTLRLHQHQEVWETVHKSHGQKLRNLARSSTGKGGLYLLVGIKTAQGPRIKRTDSDGAAHHFKANTSALENIILSSPVSTSNGLAAVELESSTNLTTAYESTVQGERAYAAEYCKVIWKAKGFILSPNGRISLRRELKKKDVISFSKAQLSFSADSSDEGSDTESDEDDKVESGSKPGAVVAMQDRLI</sequence>
<organism evidence="2 3">
    <name type="scientific">Fusarium kuroshium</name>
    <dbReference type="NCBI Taxonomy" id="2010991"/>
    <lineage>
        <taxon>Eukaryota</taxon>
        <taxon>Fungi</taxon>
        <taxon>Dikarya</taxon>
        <taxon>Ascomycota</taxon>
        <taxon>Pezizomycotina</taxon>
        <taxon>Sordariomycetes</taxon>
        <taxon>Hypocreomycetidae</taxon>
        <taxon>Hypocreales</taxon>
        <taxon>Nectriaceae</taxon>
        <taxon>Fusarium</taxon>
        <taxon>Fusarium solani species complex</taxon>
    </lineage>
</organism>
<gene>
    <name evidence="2" type="ORF">CDV36_009430</name>
</gene>
<evidence type="ECO:0000256" key="1">
    <source>
        <dbReference type="SAM" id="MobiDB-lite"/>
    </source>
</evidence>
<name>A0A3M2S119_9HYPO</name>
<evidence type="ECO:0000313" key="2">
    <source>
        <dbReference type="EMBL" id="RMJ10925.1"/>
    </source>
</evidence>
<keyword evidence="3" id="KW-1185">Reference proteome</keyword>
<feature type="region of interest" description="Disordered" evidence="1">
    <location>
        <begin position="252"/>
        <end position="278"/>
    </location>
</feature>
<accession>A0A3M2S119</accession>